<keyword evidence="3" id="KW-1185">Reference proteome</keyword>
<dbReference type="Proteomes" id="UP000053259">
    <property type="component" value="Unassembled WGS sequence"/>
</dbReference>
<name>A0A0D2AJ78_9PEZI</name>
<dbReference type="AlphaFoldDB" id="A0A0D2AJ78"/>
<evidence type="ECO:0000313" key="3">
    <source>
        <dbReference type="Proteomes" id="UP000053259"/>
    </source>
</evidence>
<dbReference type="InParanoid" id="A0A0D2AJ78"/>
<gene>
    <name evidence="2" type="ORF">PV09_02315</name>
</gene>
<dbReference type="EMBL" id="KN847534">
    <property type="protein sequence ID" value="KIW06600.1"/>
    <property type="molecule type" value="Genomic_DNA"/>
</dbReference>
<dbReference type="HOGENOM" id="CLU_2147800_0_0_1"/>
<accession>A0A0D2AJ78</accession>
<proteinExistence type="predicted"/>
<dbReference type="GeneID" id="27310288"/>
<evidence type="ECO:0000256" key="1">
    <source>
        <dbReference type="SAM" id="MobiDB-lite"/>
    </source>
</evidence>
<feature type="region of interest" description="Disordered" evidence="1">
    <location>
        <begin position="15"/>
        <end position="112"/>
    </location>
</feature>
<dbReference type="RefSeq" id="XP_016216469.1">
    <property type="nucleotide sequence ID" value="XM_016355333.1"/>
</dbReference>
<organism evidence="2 3">
    <name type="scientific">Verruconis gallopava</name>
    <dbReference type="NCBI Taxonomy" id="253628"/>
    <lineage>
        <taxon>Eukaryota</taxon>
        <taxon>Fungi</taxon>
        <taxon>Dikarya</taxon>
        <taxon>Ascomycota</taxon>
        <taxon>Pezizomycotina</taxon>
        <taxon>Dothideomycetes</taxon>
        <taxon>Pleosporomycetidae</taxon>
        <taxon>Venturiales</taxon>
        <taxon>Sympoventuriaceae</taxon>
        <taxon>Verruconis</taxon>
    </lineage>
</organism>
<sequence length="112" mass="11506">MSILAQGLAVRRGARLGTAARLGPEDRKSLEDGACVAGGDERTAGEDEGVREEGAAATRGLAKGKQDVQAVDPTRTAERGSPITAAEQQDRGLPKATKLQRPGGQSAGEGRL</sequence>
<protein>
    <submittedName>
        <fullName evidence="2">Uncharacterized protein</fullName>
    </submittedName>
</protein>
<reference evidence="2 3" key="1">
    <citation type="submission" date="2015-01" db="EMBL/GenBank/DDBJ databases">
        <title>The Genome Sequence of Ochroconis gallopava CBS43764.</title>
        <authorList>
            <consortium name="The Broad Institute Genomics Platform"/>
            <person name="Cuomo C."/>
            <person name="de Hoog S."/>
            <person name="Gorbushina A."/>
            <person name="Stielow B."/>
            <person name="Teixiera M."/>
            <person name="Abouelleil A."/>
            <person name="Chapman S.B."/>
            <person name="Priest M."/>
            <person name="Young S.K."/>
            <person name="Wortman J."/>
            <person name="Nusbaum C."/>
            <person name="Birren B."/>
        </authorList>
    </citation>
    <scope>NUCLEOTIDE SEQUENCE [LARGE SCALE GENOMIC DNA]</scope>
    <source>
        <strain evidence="2 3">CBS 43764</strain>
    </source>
</reference>
<dbReference type="VEuPathDB" id="FungiDB:PV09_02315"/>
<evidence type="ECO:0000313" key="2">
    <source>
        <dbReference type="EMBL" id="KIW06600.1"/>
    </source>
</evidence>